<keyword evidence="3" id="KW-1185">Reference proteome</keyword>
<comment type="caution">
    <text evidence="2">The sequence shown here is derived from an EMBL/GenBank/DDBJ whole genome shotgun (WGS) entry which is preliminary data.</text>
</comment>
<dbReference type="Gene3D" id="1.10.510.10">
    <property type="entry name" value="Transferase(Phosphotransferase) domain 1"/>
    <property type="match status" value="1"/>
</dbReference>
<reference evidence="2 3" key="1">
    <citation type="submission" date="2017-10" db="EMBL/GenBank/DDBJ databases">
        <title>Comparative genomics in systemic dimorphic fungi from Ajellomycetaceae.</title>
        <authorList>
            <person name="Munoz J.F."/>
            <person name="Mcewen J.G."/>
            <person name="Clay O.K."/>
            <person name="Cuomo C.A."/>
        </authorList>
    </citation>
    <scope>NUCLEOTIDE SEQUENCE [LARGE SCALE GENOMIC DNA]</scope>
    <source>
        <strain evidence="2 3">UAMH5409</strain>
    </source>
</reference>
<keyword evidence="1" id="KW-1133">Transmembrane helix</keyword>
<dbReference type="InterPro" id="IPR011009">
    <property type="entry name" value="Kinase-like_dom_sf"/>
</dbReference>
<dbReference type="SUPFAM" id="SSF56112">
    <property type="entry name" value="Protein kinase-like (PK-like)"/>
    <property type="match status" value="1"/>
</dbReference>
<evidence type="ECO:0000256" key="1">
    <source>
        <dbReference type="SAM" id="Phobius"/>
    </source>
</evidence>
<evidence type="ECO:0000313" key="3">
    <source>
        <dbReference type="Proteomes" id="UP000223968"/>
    </source>
</evidence>
<feature type="transmembrane region" description="Helical" evidence="1">
    <location>
        <begin position="28"/>
        <end position="47"/>
    </location>
</feature>
<dbReference type="STRING" id="1447875.A0A2B7Y2W1"/>
<protein>
    <recommendedName>
        <fullName evidence="4">Protein kinase domain-containing protein</fullName>
    </recommendedName>
</protein>
<organism evidence="2 3">
    <name type="scientific">Helicocarpus griseus UAMH5409</name>
    <dbReference type="NCBI Taxonomy" id="1447875"/>
    <lineage>
        <taxon>Eukaryota</taxon>
        <taxon>Fungi</taxon>
        <taxon>Dikarya</taxon>
        <taxon>Ascomycota</taxon>
        <taxon>Pezizomycotina</taxon>
        <taxon>Eurotiomycetes</taxon>
        <taxon>Eurotiomycetidae</taxon>
        <taxon>Onygenales</taxon>
        <taxon>Ajellomycetaceae</taxon>
        <taxon>Helicocarpus</taxon>
    </lineage>
</organism>
<accession>A0A2B7Y2W1</accession>
<keyword evidence="1" id="KW-0812">Transmembrane</keyword>
<dbReference type="OrthoDB" id="4178024at2759"/>
<name>A0A2B7Y2W1_9EURO</name>
<evidence type="ECO:0008006" key="4">
    <source>
        <dbReference type="Google" id="ProtNLM"/>
    </source>
</evidence>
<gene>
    <name evidence="2" type="ORF">AJ79_02317</name>
</gene>
<dbReference type="AlphaFoldDB" id="A0A2B7Y2W1"/>
<keyword evidence="1" id="KW-0472">Membrane</keyword>
<dbReference type="Proteomes" id="UP000223968">
    <property type="component" value="Unassembled WGS sequence"/>
</dbReference>
<sequence>MGKRRDTSWQTRVEEVIMETPWNAAIDIWSFGAVLISLIYGGTFNFFHLETVGRGQEEYGLKVLMQQFRCFGPFPREYEKIAKEDTVRLILYLMHKIPRSGSSKRS</sequence>
<evidence type="ECO:0000313" key="2">
    <source>
        <dbReference type="EMBL" id="PGH15535.1"/>
    </source>
</evidence>
<proteinExistence type="predicted"/>
<dbReference type="EMBL" id="PDNB01000024">
    <property type="protein sequence ID" value="PGH15535.1"/>
    <property type="molecule type" value="Genomic_DNA"/>
</dbReference>